<dbReference type="InterPro" id="IPR012677">
    <property type="entry name" value="Nucleotide-bd_a/b_plait_sf"/>
</dbReference>
<evidence type="ECO:0000256" key="2">
    <source>
        <dbReference type="PROSITE-ProRule" id="PRU00176"/>
    </source>
</evidence>
<feature type="compositionally biased region" description="Basic and acidic residues" evidence="3">
    <location>
        <begin position="298"/>
        <end position="311"/>
    </location>
</feature>
<dbReference type="GO" id="GO:0005634">
    <property type="term" value="C:nucleus"/>
    <property type="evidence" value="ECO:0007669"/>
    <property type="project" value="TreeGrafter"/>
</dbReference>
<keyword evidence="6" id="KW-1185">Reference proteome</keyword>
<proteinExistence type="predicted"/>
<protein>
    <recommendedName>
        <fullName evidence="4">RRM domain-containing protein</fullName>
    </recommendedName>
</protein>
<evidence type="ECO:0000256" key="1">
    <source>
        <dbReference type="ARBA" id="ARBA00022884"/>
    </source>
</evidence>
<dbReference type="GO" id="GO:0005737">
    <property type="term" value="C:cytoplasm"/>
    <property type="evidence" value="ECO:0007669"/>
    <property type="project" value="TreeGrafter"/>
</dbReference>
<dbReference type="GO" id="GO:0003729">
    <property type="term" value="F:mRNA binding"/>
    <property type="evidence" value="ECO:0007669"/>
    <property type="project" value="TreeGrafter"/>
</dbReference>
<feature type="compositionally biased region" description="Basic residues" evidence="3">
    <location>
        <begin position="281"/>
        <end position="297"/>
    </location>
</feature>
<dbReference type="PROSITE" id="PS50102">
    <property type="entry name" value="RRM"/>
    <property type="match status" value="2"/>
</dbReference>
<accession>E4XCV5</accession>
<dbReference type="InterPro" id="IPR035979">
    <property type="entry name" value="RBD_domain_sf"/>
</dbReference>
<dbReference type="Gene3D" id="3.30.70.330">
    <property type="match status" value="2"/>
</dbReference>
<dbReference type="SMART" id="SM00360">
    <property type="entry name" value="RRM"/>
    <property type="match status" value="2"/>
</dbReference>
<reference evidence="5" key="1">
    <citation type="journal article" date="2010" name="Science">
        <title>Plasticity of animal genome architecture unmasked by rapid evolution of a pelagic tunicate.</title>
        <authorList>
            <person name="Denoeud F."/>
            <person name="Henriet S."/>
            <person name="Mungpakdee S."/>
            <person name="Aury J.M."/>
            <person name="Da Silva C."/>
            <person name="Brinkmann H."/>
            <person name="Mikhaleva J."/>
            <person name="Olsen L.C."/>
            <person name="Jubin C."/>
            <person name="Canestro C."/>
            <person name="Bouquet J.M."/>
            <person name="Danks G."/>
            <person name="Poulain J."/>
            <person name="Campsteijn C."/>
            <person name="Adamski M."/>
            <person name="Cross I."/>
            <person name="Yadetie F."/>
            <person name="Muffato M."/>
            <person name="Louis A."/>
            <person name="Butcher S."/>
            <person name="Tsagkogeorga G."/>
            <person name="Konrad A."/>
            <person name="Singh S."/>
            <person name="Jensen M.F."/>
            <person name="Cong E.H."/>
            <person name="Eikeseth-Otteraa H."/>
            <person name="Noel B."/>
            <person name="Anthouard V."/>
            <person name="Porcel B.M."/>
            <person name="Kachouri-Lafond R."/>
            <person name="Nishino A."/>
            <person name="Ugolini M."/>
            <person name="Chourrout P."/>
            <person name="Nishida H."/>
            <person name="Aasland R."/>
            <person name="Huzurbazar S."/>
            <person name="Westhof E."/>
            <person name="Delsuc F."/>
            <person name="Lehrach H."/>
            <person name="Reinhardt R."/>
            <person name="Weissenbach J."/>
            <person name="Roy S.W."/>
            <person name="Artiguenave F."/>
            <person name="Postlethwait J.H."/>
            <person name="Manak J.R."/>
            <person name="Thompson E.M."/>
            <person name="Jaillon O."/>
            <person name="Du Pasquier L."/>
            <person name="Boudinot P."/>
            <person name="Liberles D.A."/>
            <person name="Volff J.N."/>
            <person name="Philippe H."/>
            <person name="Lenhard B."/>
            <person name="Roest Crollius H."/>
            <person name="Wincker P."/>
            <person name="Chourrout D."/>
        </authorList>
    </citation>
    <scope>NUCLEOTIDE SEQUENCE [LARGE SCALE GENOMIC DNA]</scope>
</reference>
<gene>
    <name evidence="5" type="ORF">GSOID_T00007986001</name>
</gene>
<dbReference type="InParanoid" id="E4XCV5"/>
<dbReference type="InterPro" id="IPR000504">
    <property type="entry name" value="RRM_dom"/>
</dbReference>
<evidence type="ECO:0000313" key="6">
    <source>
        <dbReference type="Proteomes" id="UP000001307"/>
    </source>
</evidence>
<keyword evidence="1 2" id="KW-0694">RNA-binding</keyword>
<dbReference type="AlphaFoldDB" id="E4XCV5"/>
<evidence type="ECO:0000313" key="5">
    <source>
        <dbReference type="EMBL" id="CBY09430.1"/>
    </source>
</evidence>
<feature type="compositionally biased region" description="Basic residues" evidence="3">
    <location>
        <begin position="229"/>
        <end position="249"/>
    </location>
</feature>
<dbReference type="SUPFAM" id="SSF54928">
    <property type="entry name" value="RNA-binding domain, RBD"/>
    <property type="match status" value="1"/>
</dbReference>
<feature type="domain" description="RRM" evidence="4">
    <location>
        <begin position="111"/>
        <end position="185"/>
    </location>
</feature>
<dbReference type="Pfam" id="PF00076">
    <property type="entry name" value="RRM_1"/>
    <property type="match status" value="2"/>
</dbReference>
<evidence type="ECO:0000259" key="4">
    <source>
        <dbReference type="PROSITE" id="PS50102"/>
    </source>
</evidence>
<feature type="compositionally biased region" description="Basic residues" evidence="3">
    <location>
        <begin position="328"/>
        <end position="344"/>
    </location>
</feature>
<feature type="region of interest" description="Disordered" evidence="3">
    <location>
        <begin position="72"/>
        <end position="91"/>
    </location>
</feature>
<feature type="compositionally biased region" description="Basic and acidic residues" evidence="3">
    <location>
        <begin position="250"/>
        <end position="280"/>
    </location>
</feature>
<dbReference type="PANTHER" id="PTHR23003:SF51">
    <property type="entry name" value="SERINE-ARGININE PROTEIN 55"/>
    <property type="match status" value="1"/>
</dbReference>
<dbReference type="PANTHER" id="PTHR23003">
    <property type="entry name" value="RNA RECOGNITION MOTIF RRM DOMAIN CONTAINING PROTEIN"/>
    <property type="match status" value="1"/>
</dbReference>
<name>E4XCV5_OIKDI</name>
<dbReference type="InterPro" id="IPR050374">
    <property type="entry name" value="RRT5_SRSF_SR"/>
</dbReference>
<dbReference type="Proteomes" id="UP000001307">
    <property type="component" value="Unassembled WGS sequence"/>
</dbReference>
<evidence type="ECO:0000256" key="3">
    <source>
        <dbReference type="SAM" id="MobiDB-lite"/>
    </source>
</evidence>
<dbReference type="EMBL" id="FN653037">
    <property type="protein sequence ID" value="CBY09430.1"/>
    <property type="molecule type" value="Genomic_DNA"/>
</dbReference>
<dbReference type="OrthoDB" id="5970at2759"/>
<feature type="region of interest" description="Disordered" evidence="3">
    <location>
        <begin position="184"/>
        <end position="344"/>
    </location>
</feature>
<sequence>MGRERYYTVWMGDLPPGIKRGHVKDFFEEYGPLGGIRLMNNFGFIDFRKKKDAKEAVKELDGKKLKGARIRLEHSDGPGGSKKKGEDYDAVNFPPIGGQSSMYERPYRTKYTISVSNLSTRFSWADLKNFMRRAGEVTYTDAHVRSGEGNGEVCFKDRKGLYRAMQKLNSTRLGGKKIRLRIVEDGSREVPSDSESDSDSDRSSRSGSRSSYSSRSSYDSESGSGSSRSRSRSRSRSKSNSKSRSRSRSRSNERKSRKDEEKKKSRRESRSRSRSKDKLKKENKRRSRSRSRSRGKDRRSDKEREERDTKERKARKRSMSREREGSRDRKKSTKKSRRSRSRSR</sequence>
<feature type="compositionally biased region" description="Low complexity" evidence="3">
    <location>
        <begin position="205"/>
        <end position="228"/>
    </location>
</feature>
<feature type="domain" description="RRM" evidence="4">
    <location>
        <begin position="7"/>
        <end position="77"/>
    </location>
</feature>
<organism evidence="5">
    <name type="scientific">Oikopleura dioica</name>
    <name type="common">Tunicate</name>
    <dbReference type="NCBI Taxonomy" id="34765"/>
    <lineage>
        <taxon>Eukaryota</taxon>
        <taxon>Metazoa</taxon>
        <taxon>Chordata</taxon>
        <taxon>Tunicata</taxon>
        <taxon>Appendicularia</taxon>
        <taxon>Copelata</taxon>
        <taxon>Oikopleuridae</taxon>
        <taxon>Oikopleura</taxon>
    </lineage>
</organism>